<dbReference type="GO" id="GO:0005665">
    <property type="term" value="C:RNA polymerase II, core complex"/>
    <property type="evidence" value="ECO:0007669"/>
    <property type="project" value="TreeGrafter"/>
</dbReference>
<dbReference type="InterPro" id="IPR005576">
    <property type="entry name" value="Rpb7-like_N"/>
</dbReference>
<feature type="domain" description="RNA polymerase Rpb7-like N-terminal" evidence="8">
    <location>
        <begin position="51"/>
        <end position="102"/>
    </location>
</feature>
<dbReference type="SUPFAM" id="SSF50249">
    <property type="entry name" value="Nucleic acid-binding proteins"/>
    <property type="match status" value="1"/>
</dbReference>
<sequence length="215" mass="24967">MGQSTASTPSTVVLAFVMIEISKFTTLDELEKKKKKKKLFFHIVLERNMVLHPRHFGRNLRKNLVFKLTKDVEGTCKGRNAFMVVIMGIKNIGKGLIKDGIGFVTFHMKYHYVLFRPFKKKIWETVVTMVNKMGFFAEIEPVQIFISNHLIPNDMEFHSEDMPNYDILMDKYVKTQKDSEVCLKTIGTRVNTMEIFYNGTIKDDFLRVINNPTTS</sequence>
<evidence type="ECO:0000256" key="6">
    <source>
        <dbReference type="RuleBase" id="RU369086"/>
    </source>
</evidence>
<evidence type="ECO:0000256" key="5">
    <source>
        <dbReference type="ARBA" id="ARBA00023242"/>
    </source>
</evidence>
<dbReference type="FunFam" id="2.40.50.140:FF:000043">
    <property type="entry name" value="DNA-directed RNA polymerase II subunit RPB7"/>
    <property type="match status" value="1"/>
</dbReference>
<keyword evidence="4 6" id="KW-0804">Transcription</keyword>
<dbReference type="GO" id="GO:0003727">
    <property type="term" value="F:single-stranded RNA binding"/>
    <property type="evidence" value="ECO:0007669"/>
    <property type="project" value="TreeGrafter"/>
</dbReference>
<accession>A0A6P5YNY3</accession>
<dbReference type="PANTHER" id="PTHR12709:SF4">
    <property type="entry name" value="DNA-DIRECTED RNA POLYMERASE II SUBUNIT RPB7"/>
    <property type="match status" value="1"/>
</dbReference>
<dbReference type="FunFam" id="3.30.1490.120:FF:000001">
    <property type="entry name" value="DNA-directed RNA polymerase II subunit RPB7"/>
    <property type="match status" value="1"/>
</dbReference>
<dbReference type="Gene3D" id="3.30.1490.120">
    <property type="entry name" value="RNA polymerase Rpb7-like, N-terminal domain"/>
    <property type="match status" value="1"/>
</dbReference>
<comment type="similarity">
    <text evidence="2">Belongs to the eukaryotic RPB7/RPC8 RNA polymerase subunit family.</text>
</comment>
<dbReference type="PANTHER" id="PTHR12709">
    <property type="entry name" value="DNA-DIRECTED RNA POLYMERASE II, III"/>
    <property type="match status" value="1"/>
</dbReference>
<dbReference type="InterPro" id="IPR045113">
    <property type="entry name" value="Rpb7-like"/>
</dbReference>
<dbReference type="GO" id="GO:0031369">
    <property type="term" value="F:translation initiation factor binding"/>
    <property type="evidence" value="ECO:0007669"/>
    <property type="project" value="TreeGrafter"/>
</dbReference>
<dbReference type="InterPro" id="IPR012340">
    <property type="entry name" value="NA-bd_OB-fold"/>
</dbReference>
<dbReference type="Pfam" id="PF00575">
    <property type="entry name" value="S1"/>
    <property type="match status" value="1"/>
</dbReference>
<comment type="function">
    <text evidence="6">DNA-dependent RNA polymerase which catalyzes the transcription of DNA into RNA using the four ribonucleoside triphosphates as substrates.</text>
</comment>
<dbReference type="GO" id="GO:0006367">
    <property type="term" value="P:transcription initiation at RNA polymerase II promoter"/>
    <property type="evidence" value="ECO:0007669"/>
    <property type="project" value="TreeGrafter"/>
</dbReference>
<dbReference type="Proteomes" id="UP000515121">
    <property type="component" value="Unplaced"/>
</dbReference>
<dbReference type="SMR" id="A0A6P5YNY3"/>
<feature type="domain" description="S1 motif" evidence="7">
    <location>
        <begin position="117"/>
        <end position="192"/>
    </location>
</feature>
<dbReference type="GO" id="GO:0003697">
    <property type="term" value="F:single-stranded DNA binding"/>
    <property type="evidence" value="ECO:0007669"/>
    <property type="project" value="TreeGrafter"/>
</dbReference>
<evidence type="ECO:0000313" key="9">
    <source>
        <dbReference type="Proteomes" id="UP000515121"/>
    </source>
</evidence>
<gene>
    <name evidence="10" type="primary">LOC111293314</name>
</gene>
<evidence type="ECO:0000313" key="10">
    <source>
        <dbReference type="RefSeq" id="XP_022741831.1"/>
    </source>
</evidence>
<dbReference type="InterPro" id="IPR036898">
    <property type="entry name" value="RNA_pol_Rpb7-like_N_sf"/>
</dbReference>
<dbReference type="SUPFAM" id="SSF88798">
    <property type="entry name" value="N-terminal, heterodimerisation domain of RBP7 (RpoE)"/>
    <property type="match status" value="1"/>
</dbReference>
<dbReference type="GO" id="GO:0060213">
    <property type="term" value="P:positive regulation of nuclear-transcribed mRNA poly(A) tail shortening"/>
    <property type="evidence" value="ECO:0007669"/>
    <property type="project" value="TreeGrafter"/>
</dbReference>
<protein>
    <recommendedName>
        <fullName evidence="6">DNA-directed RNA polymerase subunit</fullName>
    </recommendedName>
</protein>
<organism evidence="9 10">
    <name type="scientific">Durio zibethinus</name>
    <name type="common">Durian</name>
    <dbReference type="NCBI Taxonomy" id="66656"/>
    <lineage>
        <taxon>Eukaryota</taxon>
        <taxon>Viridiplantae</taxon>
        <taxon>Streptophyta</taxon>
        <taxon>Embryophyta</taxon>
        <taxon>Tracheophyta</taxon>
        <taxon>Spermatophyta</taxon>
        <taxon>Magnoliopsida</taxon>
        <taxon>eudicotyledons</taxon>
        <taxon>Gunneridae</taxon>
        <taxon>Pentapetalae</taxon>
        <taxon>rosids</taxon>
        <taxon>malvids</taxon>
        <taxon>Malvales</taxon>
        <taxon>Malvaceae</taxon>
        <taxon>Helicteroideae</taxon>
        <taxon>Durio</taxon>
    </lineage>
</organism>
<dbReference type="RefSeq" id="XP_022741831.1">
    <property type="nucleotide sequence ID" value="XM_022886096.1"/>
</dbReference>
<proteinExistence type="inferred from homology"/>
<dbReference type="CDD" id="cd04329">
    <property type="entry name" value="RNAP_II_Rpb7_N"/>
    <property type="match status" value="1"/>
</dbReference>
<evidence type="ECO:0000259" key="7">
    <source>
        <dbReference type="Pfam" id="PF00575"/>
    </source>
</evidence>
<evidence type="ECO:0000256" key="2">
    <source>
        <dbReference type="ARBA" id="ARBA00009307"/>
    </source>
</evidence>
<dbReference type="GeneID" id="111293314"/>
<name>A0A6P5YNY3_DURZI</name>
<evidence type="ECO:0000259" key="8">
    <source>
        <dbReference type="Pfam" id="PF03876"/>
    </source>
</evidence>
<keyword evidence="5 6" id="KW-0539">Nucleus</keyword>
<dbReference type="OrthoDB" id="1162399at2759"/>
<dbReference type="GO" id="GO:0000932">
    <property type="term" value="C:P-body"/>
    <property type="evidence" value="ECO:0007669"/>
    <property type="project" value="TreeGrafter"/>
</dbReference>
<dbReference type="GO" id="GO:0045948">
    <property type="term" value="P:positive regulation of translational initiation"/>
    <property type="evidence" value="ECO:0007669"/>
    <property type="project" value="TreeGrafter"/>
</dbReference>
<dbReference type="InterPro" id="IPR003029">
    <property type="entry name" value="S1_domain"/>
</dbReference>
<dbReference type="Pfam" id="PF03876">
    <property type="entry name" value="SHS2_Rpb7-N"/>
    <property type="match status" value="1"/>
</dbReference>
<keyword evidence="3 6" id="KW-0240">DNA-directed RNA polymerase</keyword>
<keyword evidence="9" id="KW-1185">Reference proteome</keyword>
<dbReference type="Gene3D" id="2.40.50.140">
    <property type="entry name" value="Nucleic acid-binding proteins"/>
    <property type="match status" value="1"/>
</dbReference>
<dbReference type="AlphaFoldDB" id="A0A6P5YNY3"/>
<comment type="subcellular location">
    <subcellularLocation>
        <location evidence="1 6">Nucleus</location>
    </subcellularLocation>
</comment>
<reference evidence="10" key="1">
    <citation type="submission" date="2025-08" db="UniProtKB">
        <authorList>
            <consortium name="RefSeq"/>
        </authorList>
    </citation>
    <scope>IDENTIFICATION</scope>
    <source>
        <tissue evidence="10">Fruit stalk</tissue>
    </source>
</reference>
<evidence type="ECO:0000256" key="4">
    <source>
        <dbReference type="ARBA" id="ARBA00023163"/>
    </source>
</evidence>
<evidence type="ECO:0000256" key="3">
    <source>
        <dbReference type="ARBA" id="ARBA00022478"/>
    </source>
</evidence>
<dbReference type="KEGG" id="dzi:111293314"/>
<evidence type="ECO:0000256" key="1">
    <source>
        <dbReference type="ARBA" id="ARBA00004123"/>
    </source>
</evidence>